<evidence type="ECO:0000256" key="1">
    <source>
        <dbReference type="ARBA" id="ARBA00004180"/>
    </source>
</evidence>
<comment type="subcellular location">
    <subcellularLocation>
        <location evidence="1 6">Cytoplasmic vesicle membrane</location>
        <topology evidence="1 6">Peripheral membrane protein</topology>
        <orientation evidence="1 6">Cytoplasmic side</orientation>
    </subcellularLocation>
    <subcellularLocation>
        <location evidence="6">Membrane</location>
        <location evidence="6">Coated pit</location>
        <topology evidence="6">Peripheral membrane protein</topology>
        <orientation evidence="6">Cytoplasmic side</orientation>
    </subcellularLocation>
    <text evidence="6">Cytoplasmic face of coated pits and vesicles.</text>
</comment>
<keyword evidence="9" id="KW-1185">Reference proteome</keyword>
<organism evidence="8 9">
    <name type="scientific">Ramalina farinacea</name>
    <dbReference type="NCBI Taxonomy" id="258253"/>
    <lineage>
        <taxon>Eukaryota</taxon>
        <taxon>Fungi</taxon>
        <taxon>Dikarya</taxon>
        <taxon>Ascomycota</taxon>
        <taxon>Pezizomycotina</taxon>
        <taxon>Lecanoromycetes</taxon>
        <taxon>OSLEUM clade</taxon>
        <taxon>Lecanoromycetidae</taxon>
        <taxon>Lecanorales</taxon>
        <taxon>Lecanorineae</taxon>
        <taxon>Ramalinaceae</taxon>
        <taxon>Ramalina</taxon>
    </lineage>
</organism>
<evidence type="ECO:0000313" key="9">
    <source>
        <dbReference type="Proteomes" id="UP001161017"/>
    </source>
</evidence>
<reference evidence="8" key="1">
    <citation type="journal article" date="2023" name="Genome Biol. Evol.">
        <title>First Whole Genome Sequence and Flow Cytometry Genome Size Data for the Lichen-Forming Fungus Ramalina farinacea (Ascomycota).</title>
        <authorList>
            <person name="Llewellyn T."/>
            <person name="Mian S."/>
            <person name="Hill R."/>
            <person name="Leitch I.J."/>
            <person name="Gaya E."/>
        </authorList>
    </citation>
    <scope>NUCLEOTIDE SEQUENCE</scope>
    <source>
        <strain evidence="8">LIQ254RAFAR</strain>
    </source>
</reference>
<evidence type="ECO:0000256" key="3">
    <source>
        <dbReference type="ARBA" id="ARBA00023136"/>
    </source>
</evidence>
<evidence type="ECO:0000313" key="8">
    <source>
        <dbReference type="EMBL" id="MDI1489194.1"/>
    </source>
</evidence>
<sequence>MRRPWKDTSLSGSYRKLLAKPRSDITFEVKAYDNEEEQFVETGMDRTRKSQPKKQQSQRQPQRNTIKPVDTDEPLDITSQPASVPDHKRALSDDVQRDLAELSNHSGLSLDSNTSGGVPLEQKKVAVILKIEDTPEGGTSWERIGKLVDLSGKGSKGGASGTGKEKLLEQLIERGKTFESILGYRYKFYEAVQPALGNELLQPSPAYHRISQSFTSLFES</sequence>
<proteinExistence type="inferred from homology"/>
<comment type="caution">
    <text evidence="8">The sequence shown here is derived from an EMBL/GenBank/DDBJ whole genome shotgun (WGS) entry which is preliminary data.</text>
</comment>
<keyword evidence="5 6" id="KW-0968">Cytoplasmic vesicle</keyword>
<evidence type="ECO:0000256" key="7">
    <source>
        <dbReference type="SAM" id="MobiDB-lite"/>
    </source>
</evidence>
<dbReference type="GO" id="GO:0016192">
    <property type="term" value="P:vesicle-mediated transport"/>
    <property type="evidence" value="ECO:0007669"/>
    <property type="project" value="InterPro"/>
</dbReference>
<dbReference type="GO" id="GO:0030130">
    <property type="term" value="C:clathrin coat of trans-Golgi network vesicle"/>
    <property type="evidence" value="ECO:0007669"/>
    <property type="project" value="InterPro"/>
</dbReference>
<dbReference type="GO" id="GO:0030132">
    <property type="term" value="C:clathrin coat of coated pit"/>
    <property type="evidence" value="ECO:0007669"/>
    <property type="project" value="InterPro"/>
</dbReference>
<evidence type="ECO:0000256" key="4">
    <source>
        <dbReference type="ARBA" id="ARBA00023176"/>
    </source>
</evidence>
<comment type="function">
    <text evidence="6">Clathrin is the major protein of the polyhedral coat of coated pits and vesicles.</text>
</comment>
<dbReference type="AlphaFoldDB" id="A0AA43TVB3"/>
<accession>A0AA43TVB3</accession>
<dbReference type="Proteomes" id="UP001161017">
    <property type="component" value="Unassembled WGS sequence"/>
</dbReference>
<gene>
    <name evidence="8" type="primary">clc1_2</name>
    <name evidence="8" type="ORF">OHK93_008472</name>
</gene>
<evidence type="ECO:0000256" key="2">
    <source>
        <dbReference type="ARBA" id="ARBA00005263"/>
    </source>
</evidence>
<keyword evidence="3 6" id="KW-0472">Membrane</keyword>
<feature type="region of interest" description="Disordered" evidence="7">
    <location>
        <begin position="31"/>
        <end position="92"/>
    </location>
</feature>
<evidence type="ECO:0000256" key="6">
    <source>
        <dbReference type="RuleBase" id="RU363137"/>
    </source>
</evidence>
<name>A0AA43TVB3_9LECA</name>
<dbReference type="EMBL" id="JAPUFD010000009">
    <property type="protein sequence ID" value="MDI1489194.1"/>
    <property type="molecule type" value="Genomic_DNA"/>
</dbReference>
<dbReference type="GO" id="GO:0005198">
    <property type="term" value="F:structural molecule activity"/>
    <property type="evidence" value="ECO:0007669"/>
    <property type="project" value="InterPro"/>
</dbReference>
<protein>
    <recommendedName>
        <fullName evidence="6">Clathrin light chain</fullName>
    </recommendedName>
</protein>
<dbReference type="InterPro" id="IPR000996">
    <property type="entry name" value="Clathrin_L-chain"/>
</dbReference>
<dbReference type="Pfam" id="PF01086">
    <property type="entry name" value="Clathrin_lg_ch"/>
    <property type="match status" value="1"/>
</dbReference>
<keyword evidence="4 6" id="KW-0168">Coated pit</keyword>
<dbReference type="GO" id="GO:0006886">
    <property type="term" value="P:intracellular protein transport"/>
    <property type="evidence" value="ECO:0007669"/>
    <property type="project" value="InterPro"/>
</dbReference>
<evidence type="ECO:0000256" key="5">
    <source>
        <dbReference type="ARBA" id="ARBA00023329"/>
    </source>
</evidence>
<comment type="similarity">
    <text evidence="2 6">Belongs to the clathrin light chain family.</text>
</comment>
<feature type="compositionally biased region" description="Low complexity" evidence="7">
    <location>
        <begin position="53"/>
        <end position="63"/>
    </location>
</feature>